<dbReference type="Proteomes" id="UP000769484">
    <property type="component" value="Unassembled WGS sequence"/>
</dbReference>
<organism evidence="1 2">
    <name type="scientific">Rothia dentocariosa</name>
    <dbReference type="NCBI Taxonomy" id="2047"/>
    <lineage>
        <taxon>Bacteria</taxon>
        <taxon>Bacillati</taxon>
        <taxon>Actinomycetota</taxon>
        <taxon>Actinomycetes</taxon>
        <taxon>Micrococcales</taxon>
        <taxon>Micrococcaceae</taxon>
        <taxon>Rothia</taxon>
    </lineage>
</organism>
<name>A0A930KKY6_9MICC</name>
<protein>
    <submittedName>
        <fullName evidence="1">Uncharacterized protein</fullName>
    </submittedName>
</protein>
<evidence type="ECO:0000313" key="2">
    <source>
        <dbReference type="Proteomes" id="UP000769484"/>
    </source>
</evidence>
<proteinExistence type="predicted"/>
<sequence>MNAIDIFGEVKNVPEVVSSNTISDNKLYGATKAIDFTLVSQDNGLIACAVYSGTGPVEFFAANDVDEAIEFILAERNK</sequence>
<dbReference type="AlphaFoldDB" id="A0A930KKY6"/>
<reference evidence="1" key="1">
    <citation type="submission" date="2020-04" db="EMBL/GenBank/DDBJ databases">
        <title>Deep metagenomics examines the oral microbiome during advanced dental caries in children, revealing novel taxa and co-occurrences with host molecules.</title>
        <authorList>
            <person name="Baker J.L."/>
            <person name="Morton J.T."/>
            <person name="Dinis M."/>
            <person name="Alvarez R."/>
            <person name="Tran N.C."/>
            <person name="Knight R."/>
            <person name="Edlund A."/>
        </authorList>
    </citation>
    <scope>NUCLEOTIDE SEQUENCE</scope>
    <source>
        <strain evidence="1">JCVI_47_bin.4</strain>
    </source>
</reference>
<evidence type="ECO:0000313" key="1">
    <source>
        <dbReference type="EMBL" id="MBF1650361.1"/>
    </source>
</evidence>
<comment type="caution">
    <text evidence="1">The sequence shown here is derived from an EMBL/GenBank/DDBJ whole genome shotgun (WGS) entry which is preliminary data.</text>
</comment>
<gene>
    <name evidence="1" type="ORF">HXO56_09810</name>
</gene>
<dbReference type="EMBL" id="JABZXJ010000048">
    <property type="protein sequence ID" value="MBF1650361.1"/>
    <property type="molecule type" value="Genomic_DNA"/>
</dbReference>
<accession>A0A930KKY6</accession>